<dbReference type="InterPro" id="IPR008936">
    <property type="entry name" value="Rho_GTPase_activation_prot"/>
</dbReference>
<evidence type="ECO:0000256" key="2">
    <source>
        <dbReference type="ARBA" id="ARBA00022468"/>
    </source>
</evidence>
<keyword evidence="2" id="KW-0343">GTPase activation</keyword>
<gene>
    <name evidence="7" type="ORF">DLAC_02594</name>
</gene>
<accession>A0A152A2U0</accession>
<feature type="region of interest" description="Disordered" evidence="5">
    <location>
        <begin position="616"/>
        <end position="698"/>
    </location>
</feature>
<feature type="compositionally biased region" description="Low complexity" evidence="5">
    <location>
        <begin position="628"/>
        <end position="688"/>
    </location>
</feature>
<dbReference type="InterPro" id="IPR000198">
    <property type="entry name" value="RhoGAP_dom"/>
</dbReference>
<feature type="compositionally biased region" description="Low complexity" evidence="5">
    <location>
        <begin position="572"/>
        <end position="602"/>
    </location>
</feature>
<dbReference type="Gene3D" id="1.20.1270.60">
    <property type="entry name" value="Arfaptin homology (AH) domain/BAR domain"/>
    <property type="match status" value="1"/>
</dbReference>
<dbReference type="InterPro" id="IPR027267">
    <property type="entry name" value="AH/BAR_dom_sf"/>
</dbReference>
<comment type="function">
    <text evidence="4">Rho GTPase-activating protein involved in the signal transduction pathway.</text>
</comment>
<dbReference type="InterPro" id="IPR050729">
    <property type="entry name" value="Rho-GAP"/>
</dbReference>
<feature type="compositionally biased region" description="Polar residues" evidence="5">
    <location>
        <begin position="495"/>
        <end position="510"/>
    </location>
</feature>
<feature type="domain" description="Rho-GAP" evidence="6">
    <location>
        <begin position="295"/>
        <end position="489"/>
    </location>
</feature>
<dbReference type="GO" id="GO:0007165">
    <property type="term" value="P:signal transduction"/>
    <property type="evidence" value="ECO:0007669"/>
    <property type="project" value="InterPro"/>
</dbReference>
<dbReference type="SUPFAM" id="SSF103657">
    <property type="entry name" value="BAR/IMD domain-like"/>
    <property type="match status" value="1"/>
</dbReference>
<evidence type="ECO:0000256" key="5">
    <source>
        <dbReference type="SAM" id="MobiDB-lite"/>
    </source>
</evidence>
<organism evidence="7 8">
    <name type="scientific">Tieghemostelium lacteum</name>
    <name type="common">Slime mold</name>
    <name type="synonym">Dictyostelium lacteum</name>
    <dbReference type="NCBI Taxonomy" id="361077"/>
    <lineage>
        <taxon>Eukaryota</taxon>
        <taxon>Amoebozoa</taxon>
        <taxon>Evosea</taxon>
        <taxon>Eumycetozoa</taxon>
        <taxon>Dictyostelia</taxon>
        <taxon>Dictyosteliales</taxon>
        <taxon>Raperosteliaceae</taxon>
        <taxon>Tieghemostelium</taxon>
    </lineage>
</organism>
<keyword evidence="8" id="KW-1185">Reference proteome</keyword>
<dbReference type="CDD" id="cd00159">
    <property type="entry name" value="RhoGAP"/>
    <property type="match status" value="1"/>
</dbReference>
<dbReference type="GO" id="GO:0005096">
    <property type="term" value="F:GTPase activator activity"/>
    <property type="evidence" value="ECO:0007669"/>
    <property type="project" value="UniProtKB-KW"/>
</dbReference>
<feature type="compositionally biased region" description="Low complexity" evidence="5">
    <location>
        <begin position="266"/>
        <end position="285"/>
    </location>
</feature>
<dbReference type="AlphaFoldDB" id="A0A152A2U0"/>
<name>A0A152A2U0_TIELA</name>
<dbReference type="OMA" id="AINKTCE"/>
<keyword evidence="3" id="KW-0963">Cytoplasm</keyword>
<dbReference type="PANTHER" id="PTHR23176">
    <property type="entry name" value="RHO/RAC/CDC GTPASE-ACTIVATING PROTEIN"/>
    <property type="match status" value="1"/>
</dbReference>
<dbReference type="InParanoid" id="A0A152A2U0"/>
<protein>
    <submittedName>
        <fullName evidence="7">RhoGAP domain-containing protein</fullName>
    </submittedName>
</protein>
<dbReference type="Pfam" id="PF16746">
    <property type="entry name" value="BAR_3"/>
    <property type="match status" value="1"/>
</dbReference>
<dbReference type="Proteomes" id="UP000076078">
    <property type="component" value="Unassembled WGS sequence"/>
</dbReference>
<dbReference type="EMBL" id="LODT01000013">
    <property type="protein sequence ID" value="KYR00573.1"/>
    <property type="molecule type" value="Genomic_DNA"/>
</dbReference>
<dbReference type="GO" id="GO:0005737">
    <property type="term" value="C:cytoplasm"/>
    <property type="evidence" value="ECO:0007669"/>
    <property type="project" value="UniProtKB-SubCell"/>
</dbReference>
<evidence type="ECO:0000313" key="8">
    <source>
        <dbReference type="Proteomes" id="UP000076078"/>
    </source>
</evidence>
<evidence type="ECO:0000313" key="7">
    <source>
        <dbReference type="EMBL" id="KYR00573.1"/>
    </source>
</evidence>
<dbReference type="PANTHER" id="PTHR23176:SF129">
    <property type="entry name" value="RHO GTPASE ACTIVATING PROTEIN AT 16F, ISOFORM E-RELATED"/>
    <property type="match status" value="1"/>
</dbReference>
<proteinExistence type="predicted"/>
<dbReference type="InterPro" id="IPR004148">
    <property type="entry name" value="BAR_dom"/>
</dbReference>
<evidence type="ECO:0000259" key="6">
    <source>
        <dbReference type="PROSITE" id="PS50238"/>
    </source>
</evidence>
<dbReference type="PROSITE" id="PS50238">
    <property type="entry name" value="RHOGAP"/>
    <property type="match status" value="1"/>
</dbReference>
<dbReference type="Gene3D" id="1.10.555.10">
    <property type="entry name" value="Rho GTPase activation protein"/>
    <property type="match status" value="1"/>
</dbReference>
<reference evidence="7 8" key="1">
    <citation type="submission" date="2015-12" db="EMBL/GenBank/DDBJ databases">
        <title>Dictyostelia acquired genes for synthesis and detection of signals that induce cell-type specialization by lateral gene transfer from prokaryotes.</title>
        <authorList>
            <person name="Gloeckner G."/>
            <person name="Schaap P."/>
        </authorList>
    </citation>
    <scope>NUCLEOTIDE SEQUENCE [LARGE SCALE GENOMIC DNA]</scope>
    <source>
        <strain evidence="7 8">TK</strain>
    </source>
</reference>
<dbReference type="CDD" id="cd07307">
    <property type="entry name" value="BAR"/>
    <property type="match status" value="1"/>
</dbReference>
<evidence type="ECO:0000256" key="4">
    <source>
        <dbReference type="ARBA" id="ARBA00037092"/>
    </source>
</evidence>
<sequence length="734" mass="81006">MKKINQVKFSMKEKIYKKESLTNVPDYKTNTKSLNEIKDHSKEILNKMAKQTKHNQALIEDNAALGENLVDFGTWYQNEGNCTALGNTLRTFGDLMIQMEVCRSKLNIATTSRFSEPLQEFLKNDLKDAFLAKSRYDKFRISFDAASEQFKSLRKKQSTSPDKLAESEDYLNQVTQEFSEVANESLFQMEDVIDRFNLDTFDRVYDSIKLYQDYFQRGLEVINNILPDMEQHKNSIQKVKLNISEKLKKRMESPVVFERQPPRALNTSSNSSPNTSNTPSVSAPTTNSAHKIFGLPLSVVVEREGRTIPLVIEKTIEYLEAQGLDQEGIFRVSPNQKYLTELKANINSSSNVNGAVFITSCDDPHIISAFLKSYLRELPIPIITFDIYKPLVKLALTSMDAKDNEKAQTCQSISQLLQTLPTSNLALTKSLLGLLYKICQNSQINKMTASNLAVVLAPNILYPKNMDIQAISDSNSTLDFLIKNYISIFQDIKTPQSSTPTVSNGSTTSQPTPPKLPNRPQTIVFKSAPVLPSTPLPPTPTSSNNNKPLPSQPTANPKRLSNSGSILPPTGISPIITSSLSNSGSSSPLSSSSSSVLPGKPISNRASIYMQNIQQNQVSPSLPPKPSPSSTRKSNPSSTNTSPNVSSNNLPTNNRNLPPTPPSSLSSSFSSTSSVSSNSSSSTPSKRPQGIFVTPGTTTIYNDGSKITYNLLDDSVALTENHGNFNEDDDLIQW</sequence>
<comment type="caution">
    <text evidence="7">The sequence shown here is derived from an EMBL/GenBank/DDBJ whole genome shotgun (WGS) entry which is preliminary data.</text>
</comment>
<feature type="region of interest" description="Disordered" evidence="5">
    <location>
        <begin position="252"/>
        <end position="285"/>
    </location>
</feature>
<evidence type="ECO:0000256" key="1">
    <source>
        <dbReference type="ARBA" id="ARBA00004496"/>
    </source>
</evidence>
<dbReference type="Pfam" id="PF00620">
    <property type="entry name" value="RhoGAP"/>
    <property type="match status" value="1"/>
</dbReference>
<dbReference type="SMART" id="SM00324">
    <property type="entry name" value="RhoGAP"/>
    <property type="match status" value="1"/>
</dbReference>
<dbReference type="SUPFAM" id="SSF48350">
    <property type="entry name" value="GTPase activation domain, GAP"/>
    <property type="match status" value="1"/>
</dbReference>
<feature type="region of interest" description="Disordered" evidence="5">
    <location>
        <begin position="495"/>
        <end position="602"/>
    </location>
</feature>
<dbReference type="FunCoup" id="A0A152A2U0">
    <property type="interactions" value="104"/>
</dbReference>
<dbReference type="OrthoDB" id="19923at2759"/>
<comment type="subcellular location">
    <subcellularLocation>
        <location evidence="1">Cytoplasm</location>
    </subcellularLocation>
</comment>
<feature type="compositionally biased region" description="Polar residues" evidence="5">
    <location>
        <begin position="552"/>
        <end position="565"/>
    </location>
</feature>
<evidence type="ECO:0000256" key="3">
    <source>
        <dbReference type="ARBA" id="ARBA00022490"/>
    </source>
</evidence>